<dbReference type="Pfam" id="PF14555">
    <property type="entry name" value="UBA_4"/>
    <property type="match status" value="1"/>
</dbReference>
<evidence type="ECO:0000313" key="5">
    <source>
        <dbReference type="Proteomes" id="UP000319160"/>
    </source>
</evidence>
<keyword evidence="5" id="KW-1185">Reference proteome</keyword>
<evidence type="ECO:0000313" key="4">
    <source>
        <dbReference type="EMBL" id="TRX94404.1"/>
    </source>
</evidence>
<evidence type="ECO:0000259" key="3">
    <source>
        <dbReference type="PROSITE" id="PS51229"/>
    </source>
</evidence>
<evidence type="ECO:0000256" key="1">
    <source>
        <dbReference type="ARBA" id="ARBA00022786"/>
    </source>
</evidence>
<dbReference type="EMBL" id="VFLP01000022">
    <property type="protein sequence ID" value="TRX94404.1"/>
    <property type="molecule type" value="Genomic_DNA"/>
</dbReference>
<dbReference type="Pfam" id="PF03556">
    <property type="entry name" value="Cullin_binding"/>
    <property type="match status" value="1"/>
</dbReference>
<dbReference type="STRING" id="2512241.A0A553I2H7"/>
<accession>A0A553I2H7</accession>
<dbReference type="GO" id="GO:0032182">
    <property type="term" value="F:ubiquitin-like protein binding"/>
    <property type="evidence" value="ECO:0007669"/>
    <property type="project" value="TreeGrafter"/>
</dbReference>
<dbReference type="PROSITE" id="PS51229">
    <property type="entry name" value="DCUN1"/>
    <property type="match status" value="1"/>
</dbReference>
<gene>
    <name evidence="4" type="ORF">FHL15_004559</name>
</gene>
<dbReference type="SUPFAM" id="SSF46934">
    <property type="entry name" value="UBA-like"/>
    <property type="match status" value="1"/>
</dbReference>
<dbReference type="GO" id="GO:0031624">
    <property type="term" value="F:ubiquitin conjugating enzyme binding"/>
    <property type="evidence" value="ECO:0007669"/>
    <property type="project" value="TreeGrafter"/>
</dbReference>
<protein>
    <recommendedName>
        <fullName evidence="2">Defective in cullin neddylation protein</fullName>
    </recommendedName>
</protein>
<keyword evidence="1" id="KW-0833">Ubl conjugation pathway</keyword>
<comment type="function">
    <text evidence="2">Neddylation of cullins play an essential role in the regulation of SCF-type complexes activity.</text>
</comment>
<dbReference type="PANTHER" id="PTHR12281:SF31">
    <property type="entry name" value="DCN1-LIKE PROTEIN 3"/>
    <property type="match status" value="1"/>
</dbReference>
<sequence>MPPQTSAQKAAIANFVAITGASDRTATRYLKNSSYKLNEAVDAYFQTNGGGSGAAAGASNRDAQLNQLFDSLRNEKEDAKDSLGAESAMSYLQSIGVGLEDASLFLAVELLQAPSIGEIPRAGFVSGWKDAGAEAKPEAQAAHLKYLAGLMSKERDLFRKVYRYAFVAGKEGDQRALSLEMALLYWDTLFKKPGQSWIGSSTKINWLNEWKAFLDENWKRSVNRDMWNQTLEFAFKSIDDESLGFWSEDGAWPGVIDDFVAWYKRKSEMEVDA</sequence>
<comment type="caution">
    <text evidence="4">The sequence shown here is derived from an EMBL/GenBank/DDBJ whole genome shotgun (WGS) entry which is preliminary data.</text>
</comment>
<dbReference type="GO" id="GO:0045116">
    <property type="term" value="P:protein neddylation"/>
    <property type="evidence" value="ECO:0007669"/>
    <property type="project" value="TreeGrafter"/>
</dbReference>
<dbReference type="OrthoDB" id="27198at2759"/>
<dbReference type="Gene3D" id="1.10.238.200">
    <property type="entry name" value="Cullin, PONY binding domain"/>
    <property type="match status" value="1"/>
</dbReference>
<dbReference type="InterPro" id="IPR009060">
    <property type="entry name" value="UBA-like_sf"/>
</dbReference>
<name>A0A553I2H7_9PEZI</name>
<evidence type="ECO:0000256" key="2">
    <source>
        <dbReference type="RuleBase" id="RU410713"/>
    </source>
</evidence>
<dbReference type="InterPro" id="IPR042460">
    <property type="entry name" value="DCN1-like_PONY"/>
</dbReference>
<dbReference type="Gene3D" id="1.10.8.10">
    <property type="entry name" value="DNA helicase RuvA subunit, C-terminal domain"/>
    <property type="match status" value="1"/>
</dbReference>
<dbReference type="Proteomes" id="UP000319160">
    <property type="component" value="Unassembled WGS sequence"/>
</dbReference>
<dbReference type="AlphaFoldDB" id="A0A553I2H7"/>
<dbReference type="InterPro" id="IPR005176">
    <property type="entry name" value="PONY_dom"/>
</dbReference>
<reference evidence="5" key="1">
    <citation type="submission" date="2019-06" db="EMBL/GenBank/DDBJ databases">
        <title>Draft genome sequence of the griseofulvin-producing fungus Xylaria cubensis strain G536.</title>
        <authorList>
            <person name="Mead M.E."/>
            <person name="Raja H.A."/>
            <person name="Steenwyk J.L."/>
            <person name="Knowles S.L."/>
            <person name="Oberlies N.H."/>
            <person name="Rokas A."/>
        </authorList>
    </citation>
    <scope>NUCLEOTIDE SEQUENCE [LARGE SCALE GENOMIC DNA]</scope>
    <source>
        <strain evidence="5">G536</strain>
    </source>
</reference>
<proteinExistence type="predicted"/>
<feature type="domain" description="DCUN1" evidence="3">
    <location>
        <begin position="60"/>
        <end position="264"/>
    </location>
</feature>
<dbReference type="PANTHER" id="PTHR12281">
    <property type="entry name" value="RP42 RELATED"/>
    <property type="match status" value="1"/>
</dbReference>
<dbReference type="GO" id="GO:0097602">
    <property type="term" value="F:cullin family protein binding"/>
    <property type="evidence" value="ECO:0007669"/>
    <property type="project" value="TreeGrafter"/>
</dbReference>
<dbReference type="Gene3D" id="1.10.238.10">
    <property type="entry name" value="EF-hand"/>
    <property type="match status" value="1"/>
</dbReference>
<dbReference type="GO" id="GO:0000151">
    <property type="term" value="C:ubiquitin ligase complex"/>
    <property type="evidence" value="ECO:0007669"/>
    <property type="project" value="TreeGrafter"/>
</dbReference>
<dbReference type="InterPro" id="IPR014764">
    <property type="entry name" value="DCN-prot"/>
</dbReference>
<organism evidence="4 5">
    <name type="scientific">Xylaria flabelliformis</name>
    <dbReference type="NCBI Taxonomy" id="2512241"/>
    <lineage>
        <taxon>Eukaryota</taxon>
        <taxon>Fungi</taxon>
        <taxon>Dikarya</taxon>
        <taxon>Ascomycota</taxon>
        <taxon>Pezizomycotina</taxon>
        <taxon>Sordariomycetes</taxon>
        <taxon>Xylariomycetidae</taxon>
        <taxon>Xylariales</taxon>
        <taxon>Xylariaceae</taxon>
        <taxon>Xylaria</taxon>
    </lineage>
</organism>